<feature type="transmembrane region" description="Helical" evidence="6">
    <location>
        <begin position="104"/>
        <end position="126"/>
    </location>
</feature>
<reference evidence="7 8" key="1">
    <citation type="submission" date="2019-07" db="EMBL/GenBank/DDBJ databases">
        <title>Whole genome shotgun sequence of Pseudonocardia sulfidoxydans NBRC 16205.</title>
        <authorList>
            <person name="Hosoyama A."/>
            <person name="Uohara A."/>
            <person name="Ohji S."/>
            <person name="Ichikawa N."/>
        </authorList>
    </citation>
    <scope>NUCLEOTIDE SEQUENCE [LARGE SCALE GENOMIC DNA]</scope>
    <source>
        <strain evidence="7 8">NBRC 16205</strain>
    </source>
</reference>
<keyword evidence="3 6" id="KW-0812">Transmembrane</keyword>
<comment type="subcellular location">
    <subcellularLocation>
        <location evidence="1">Cell membrane</location>
        <topology evidence="1">Multi-pass membrane protein</topology>
    </subcellularLocation>
</comment>
<evidence type="ECO:0000313" key="8">
    <source>
        <dbReference type="Proteomes" id="UP000321685"/>
    </source>
</evidence>
<evidence type="ECO:0000313" key="7">
    <source>
        <dbReference type="EMBL" id="GEL23689.1"/>
    </source>
</evidence>
<dbReference type="GO" id="GO:0005886">
    <property type="term" value="C:plasma membrane"/>
    <property type="evidence" value="ECO:0007669"/>
    <property type="project" value="UniProtKB-SubCell"/>
</dbReference>
<dbReference type="InterPro" id="IPR050367">
    <property type="entry name" value="APC_superfamily"/>
</dbReference>
<evidence type="ECO:0000256" key="3">
    <source>
        <dbReference type="ARBA" id="ARBA00022692"/>
    </source>
</evidence>
<dbReference type="Gene3D" id="1.20.1740.10">
    <property type="entry name" value="Amino acid/polyamine transporter I"/>
    <property type="match status" value="1"/>
</dbReference>
<keyword evidence="5 6" id="KW-0472">Membrane</keyword>
<name>A0A511DFX7_9PSEU</name>
<dbReference type="GO" id="GO:0022857">
    <property type="term" value="F:transmembrane transporter activity"/>
    <property type="evidence" value="ECO:0007669"/>
    <property type="project" value="InterPro"/>
</dbReference>
<feature type="transmembrane region" description="Helical" evidence="6">
    <location>
        <begin position="297"/>
        <end position="323"/>
    </location>
</feature>
<sequence length="472" mass="52078">MSTSDEISDPLSDALSEDGLDDIELVDEKPLSWFDVSAIGTGEMLFTAGWAWIVFIASSFGILWSILGFVGGVVIIHTAWWLYREMITAVPEPGSLQSYAREAGVFPLGTSYLVLYAPVYGAFMWLELLIANELFALLFPSVPAAIWPYVVLLPVLALNLLGHQITGKVQSTLVVITLVADIVLAICVFVLIVNADSFSLNWPSPTPITFLGFFTIVGLWLGIMAGIMEVQQVLVDEWKDFRRSRDIGLLSAAWQLWIRQLPLAIGILGSLPIAALVLMPVPTIGVVEEKFGHNPLFYLALIAMLVATYTTLSVYFMGMGKILALYSQQGALPRIIGRYSRRSVPWVAIIILAVFALIGVYIGDFTFVSHVLSTWSATLYFFVALFYLLMKRRKDLDRPLVARLGTPLAVFLLVVTAIVGIAIAATDWVAATTWAALVVVVVLYDMVVVPRTKRGALYRQQLLRRRTSAARL</sequence>
<feature type="transmembrane region" description="Helical" evidence="6">
    <location>
        <begin position="50"/>
        <end position="83"/>
    </location>
</feature>
<feature type="transmembrane region" description="Helical" evidence="6">
    <location>
        <begin position="256"/>
        <end position="277"/>
    </location>
</feature>
<feature type="transmembrane region" description="Helical" evidence="6">
    <location>
        <begin position="344"/>
        <end position="362"/>
    </location>
</feature>
<accession>A0A511DFX7</accession>
<dbReference type="EMBL" id="BJVJ01000022">
    <property type="protein sequence ID" value="GEL23689.1"/>
    <property type="molecule type" value="Genomic_DNA"/>
</dbReference>
<dbReference type="Pfam" id="PF13520">
    <property type="entry name" value="AA_permease_2"/>
    <property type="match status" value="1"/>
</dbReference>
<keyword evidence="4 6" id="KW-1133">Transmembrane helix</keyword>
<dbReference type="OrthoDB" id="5297508at2"/>
<organism evidence="7 8">
    <name type="scientific">Pseudonocardia sulfidoxydans NBRC 16205</name>
    <dbReference type="NCBI Taxonomy" id="1223511"/>
    <lineage>
        <taxon>Bacteria</taxon>
        <taxon>Bacillati</taxon>
        <taxon>Actinomycetota</taxon>
        <taxon>Actinomycetes</taxon>
        <taxon>Pseudonocardiales</taxon>
        <taxon>Pseudonocardiaceae</taxon>
        <taxon>Pseudonocardia</taxon>
    </lineage>
</organism>
<dbReference type="AlphaFoldDB" id="A0A511DFX7"/>
<proteinExistence type="predicted"/>
<keyword evidence="2" id="KW-1003">Cell membrane</keyword>
<evidence type="ECO:0008006" key="9">
    <source>
        <dbReference type="Google" id="ProtNLM"/>
    </source>
</evidence>
<feature type="transmembrane region" description="Helical" evidence="6">
    <location>
        <begin position="213"/>
        <end position="235"/>
    </location>
</feature>
<dbReference type="RefSeq" id="WP_147107260.1">
    <property type="nucleotide sequence ID" value="NZ_BJVJ01000022.1"/>
</dbReference>
<evidence type="ECO:0000256" key="1">
    <source>
        <dbReference type="ARBA" id="ARBA00004651"/>
    </source>
</evidence>
<evidence type="ECO:0000256" key="5">
    <source>
        <dbReference type="ARBA" id="ARBA00023136"/>
    </source>
</evidence>
<evidence type="ECO:0000256" key="2">
    <source>
        <dbReference type="ARBA" id="ARBA00022475"/>
    </source>
</evidence>
<dbReference type="PANTHER" id="PTHR42770">
    <property type="entry name" value="AMINO ACID TRANSPORTER-RELATED"/>
    <property type="match status" value="1"/>
</dbReference>
<dbReference type="PANTHER" id="PTHR42770:SF7">
    <property type="entry name" value="MEMBRANE PROTEIN"/>
    <property type="match status" value="1"/>
</dbReference>
<feature type="transmembrane region" description="Helical" evidence="6">
    <location>
        <begin position="173"/>
        <end position="193"/>
    </location>
</feature>
<dbReference type="Proteomes" id="UP000321685">
    <property type="component" value="Unassembled WGS sequence"/>
</dbReference>
<feature type="transmembrane region" description="Helical" evidence="6">
    <location>
        <begin position="401"/>
        <end position="425"/>
    </location>
</feature>
<dbReference type="PIRSF" id="PIRSF006060">
    <property type="entry name" value="AA_transporter"/>
    <property type="match status" value="1"/>
</dbReference>
<evidence type="ECO:0000256" key="6">
    <source>
        <dbReference type="SAM" id="Phobius"/>
    </source>
</evidence>
<feature type="transmembrane region" description="Helical" evidence="6">
    <location>
        <begin position="368"/>
        <end position="389"/>
    </location>
</feature>
<gene>
    <name evidence="7" type="ORF">PSU4_26430</name>
</gene>
<feature type="transmembrane region" description="Helical" evidence="6">
    <location>
        <begin position="431"/>
        <end position="449"/>
    </location>
</feature>
<evidence type="ECO:0000256" key="4">
    <source>
        <dbReference type="ARBA" id="ARBA00022989"/>
    </source>
</evidence>
<protein>
    <recommendedName>
        <fullName evidence="9">Amino acid permease</fullName>
    </recommendedName>
</protein>
<dbReference type="InterPro" id="IPR002293">
    <property type="entry name" value="AA/rel_permease1"/>
</dbReference>
<keyword evidence="8" id="KW-1185">Reference proteome</keyword>
<comment type="caution">
    <text evidence="7">The sequence shown here is derived from an EMBL/GenBank/DDBJ whole genome shotgun (WGS) entry which is preliminary data.</text>
</comment>
<feature type="transmembrane region" description="Helical" evidence="6">
    <location>
        <begin position="138"/>
        <end position="161"/>
    </location>
</feature>